<dbReference type="GO" id="GO:0005737">
    <property type="term" value="C:cytoplasm"/>
    <property type="evidence" value="ECO:0007669"/>
    <property type="project" value="UniProtKB-SubCell"/>
</dbReference>
<dbReference type="InterPro" id="IPR058240">
    <property type="entry name" value="rSAM_sf"/>
</dbReference>
<dbReference type="InterPro" id="IPR007197">
    <property type="entry name" value="rSAM"/>
</dbReference>
<keyword evidence="7 9" id="KW-0411">Iron-sulfur</keyword>
<keyword evidence="9" id="KW-0004">4Fe-4S</keyword>
<dbReference type="PANTHER" id="PTHR13932:SF5">
    <property type="entry name" value="RADICAL S-ADENOSYL METHIONINE DOMAIN-CONTAINING PROTEIN 1, MITOCHONDRIAL"/>
    <property type="match status" value="1"/>
</dbReference>
<evidence type="ECO:0000313" key="11">
    <source>
        <dbReference type="EMBL" id="QTR04922.1"/>
    </source>
</evidence>
<sequence length="404" mass="42226">MSPALPTGDPAPADGSLPVTALAGLGTRPFGVYVHVPFCATRCGYCDFNTYTAGELGTSASPASWLEGLRRELDLAAAVLGDAPAADTVFVGGGTPSLLGAAGLADVLAAVRSSFGLAEHAEVTTESNPESTSRAFFAAIRDAGYTRVSLGMQSAARNVLAVLDRAHTPGRPVAAAREARAAGFDHVNLDLIYGTPGETADDLRASLGAVREAGVDHVSAYALIVEEGTALARRVRRGELPAPDDDVLADRYELIDAELTAQGLRWYEVSNWAAGPAARCRHNVLYWQGADWWGAGPGAHSHVGGVRWWNVKHPAKYSGLLAGGRSPAAGREVLTAEDRRVERVLLALRLAEGLPADALDEDGRAEAKAAAADGLLDPAALDAGRCVLTDRGRLLADAVVRRLT</sequence>
<dbReference type="GO" id="GO:0051539">
    <property type="term" value="F:4 iron, 4 sulfur cluster binding"/>
    <property type="evidence" value="ECO:0007669"/>
    <property type="project" value="UniProtKB-UniRule"/>
</dbReference>
<dbReference type="Proteomes" id="UP000671828">
    <property type="component" value="Chromosome"/>
</dbReference>
<dbReference type="AlphaFoldDB" id="A0A8T8I266"/>
<feature type="domain" description="Radical SAM core" evidence="10">
    <location>
        <begin position="24"/>
        <end position="265"/>
    </location>
</feature>
<keyword evidence="4 9" id="KW-0949">S-adenosyl-L-methionine</keyword>
<evidence type="ECO:0000256" key="7">
    <source>
        <dbReference type="ARBA" id="ARBA00023014"/>
    </source>
</evidence>
<dbReference type="Pfam" id="PF04055">
    <property type="entry name" value="Radical_SAM"/>
    <property type="match status" value="1"/>
</dbReference>
<comment type="similarity">
    <text evidence="1">Belongs to the anaerobic coproporphyrinogen-III oxidase family. HemW subfamily.</text>
</comment>
<keyword evidence="6 9" id="KW-0408">Iron</keyword>
<dbReference type="InterPro" id="IPR004559">
    <property type="entry name" value="HemW-like"/>
</dbReference>
<dbReference type="SMART" id="SM00729">
    <property type="entry name" value="Elp3"/>
    <property type="match status" value="1"/>
</dbReference>
<proteinExistence type="inferred from homology"/>
<dbReference type="InterPro" id="IPR034505">
    <property type="entry name" value="Coproporphyrinogen-III_oxidase"/>
</dbReference>
<evidence type="ECO:0000256" key="2">
    <source>
        <dbReference type="ARBA" id="ARBA00017228"/>
    </source>
</evidence>
<accession>A0A8T8I266</accession>
<dbReference type="CDD" id="cd01335">
    <property type="entry name" value="Radical_SAM"/>
    <property type="match status" value="1"/>
</dbReference>
<evidence type="ECO:0000313" key="12">
    <source>
        <dbReference type="Proteomes" id="UP000671828"/>
    </source>
</evidence>
<dbReference type="SUPFAM" id="SSF102114">
    <property type="entry name" value="Radical SAM enzymes"/>
    <property type="match status" value="1"/>
</dbReference>
<evidence type="ECO:0000259" key="10">
    <source>
        <dbReference type="PROSITE" id="PS51918"/>
    </source>
</evidence>
<dbReference type="Gene3D" id="3.20.20.70">
    <property type="entry name" value="Aldolase class I"/>
    <property type="match status" value="1"/>
</dbReference>
<keyword evidence="5 9" id="KW-0479">Metal-binding</keyword>
<name>A0A8T8I266_9PSEU</name>
<dbReference type="SFLD" id="SFLDF00562">
    <property type="entry name" value="HemN-like__clustered_with_heat"/>
    <property type="match status" value="1"/>
</dbReference>
<dbReference type="PANTHER" id="PTHR13932">
    <property type="entry name" value="COPROPORPHYRINIGEN III OXIDASE"/>
    <property type="match status" value="1"/>
</dbReference>
<dbReference type="EMBL" id="CP072788">
    <property type="protein sequence ID" value="QTR04922.1"/>
    <property type="molecule type" value="Genomic_DNA"/>
</dbReference>
<organism evidence="11 12">
    <name type="scientific">Saccharothrix algeriensis</name>
    <dbReference type="NCBI Taxonomy" id="173560"/>
    <lineage>
        <taxon>Bacteria</taxon>
        <taxon>Bacillati</taxon>
        <taxon>Actinomycetota</taxon>
        <taxon>Actinomycetes</taxon>
        <taxon>Pseudonocardiales</taxon>
        <taxon>Pseudonocardiaceae</taxon>
        <taxon>Saccharothrix</taxon>
    </lineage>
</organism>
<dbReference type="InterPro" id="IPR006638">
    <property type="entry name" value="Elp3/MiaA/NifB-like_rSAM"/>
</dbReference>
<protein>
    <recommendedName>
        <fullName evidence="2 9">Heme chaperone HemW</fullName>
    </recommendedName>
</protein>
<dbReference type="InterPro" id="IPR013785">
    <property type="entry name" value="Aldolase_TIM"/>
</dbReference>
<dbReference type="GO" id="GO:0006779">
    <property type="term" value="P:porphyrin-containing compound biosynthetic process"/>
    <property type="evidence" value="ECO:0007669"/>
    <property type="project" value="InterPro"/>
</dbReference>
<evidence type="ECO:0000256" key="1">
    <source>
        <dbReference type="ARBA" id="ARBA00006100"/>
    </source>
</evidence>
<evidence type="ECO:0000256" key="3">
    <source>
        <dbReference type="ARBA" id="ARBA00022617"/>
    </source>
</evidence>
<reference evidence="11" key="1">
    <citation type="submission" date="2021-04" db="EMBL/GenBank/DDBJ databases">
        <title>Saccharothrix algeriensis WGS.</title>
        <authorList>
            <person name="Stuskova K."/>
            <person name="Hakalova E."/>
            <person name="Tebbal A.B."/>
            <person name="Eichmeier A."/>
        </authorList>
    </citation>
    <scope>NUCLEOTIDE SEQUENCE</scope>
    <source>
        <strain evidence="11">NRRL B-24137</strain>
    </source>
</reference>
<dbReference type="NCBIfam" id="TIGR00539">
    <property type="entry name" value="hemN_rel"/>
    <property type="match status" value="1"/>
</dbReference>
<comment type="subcellular location">
    <subcellularLocation>
        <location evidence="9">Cytoplasm</location>
    </subcellularLocation>
</comment>
<evidence type="ECO:0000256" key="6">
    <source>
        <dbReference type="ARBA" id="ARBA00023004"/>
    </source>
</evidence>
<dbReference type="GO" id="GO:0004109">
    <property type="term" value="F:coproporphyrinogen oxidase activity"/>
    <property type="evidence" value="ECO:0007669"/>
    <property type="project" value="InterPro"/>
</dbReference>
<keyword evidence="3 9" id="KW-0349">Heme</keyword>
<dbReference type="PROSITE" id="PS51918">
    <property type="entry name" value="RADICAL_SAM"/>
    <property type="match status" value="1"/>
</dbReference>
<evidence type="ECO:0000256" key="5">
    <source>
        <dbReference type="ARBA" id="ARBA00022723"/>
    </source>
</evidence>
<evidence type="ECO:0000256" key="9">
    <source>
        <dbReference type="RuleBase" id="RU364116"/>
    </source>
</evidence>
<dbReference type="GO" id="GO:0046872">
    <property type="term" value="F:metal ion binding"/>
    <property type="evidence" value="ECO:0007669"/>
    <property type="project" value="UniProtKB-UniRule"/>
</dbReference>
<keyword evidence="9" id="KW-0963">Cytoplasm</keyword>
<dbReference type="SFLD" id="SFLDG01065">
    <property type="entry name" value="anaerobic_coproporphyrinogen-I"/>
    <property type="match status" value="1"/>
</dbReference>
<gene>
    <name evidence="11" type="ORF">J7S33_09215</name>
</gene>
<comment type="function">
    <text evidence="9">Probably acts as a heme chaperone, transferring heme to an unknown acceptor. Binds one molecule of heme per monomer, possibly covalently. Binds 1 [4Fe-4S] cluster. The cluster is coordinated with 3 cysteines and an exchangeable S-adenosyl-L-methionine.</text>
</comment>
<keyword evidence="8 9" id="KW-0143">Chaperone</keyword>
<dbReference type="SFLD" id="SFLDS00029">
    <property type="entry name" value="Radical_SAM"/>
    <property type="match status" value="1"/>
</dbReference>
<evidence type="ECO:0000256" key="4">
    <source>
        <dbReference type="ARBA" id="ARBA00022691"/>
    </source>
</evidence>
<evidence type="ECO:0000256" key="8">
    <source>
        <dbReference type="ARBA" id="ARBA00023186"/>
    </source>
</evidence>